<comment type="subcellular location">
    <subcellularLocation>
        <location evidence="1">Mitochondrion</location>
    </subcellularLocation>
</comment>
<comment type="similarity">
    <text evidence="2">Belongs to the AIM9 family.</text>
</comment>
<dbReference type="Proteomes" id="UP000001745">
    <property type="component" value="Unassembled WGS sequence"/>
</dbReference>
<protein>
    <recommendedName>
        <fullName evidence="3">Altered inheritance of mitochondria protein 9, mitochondrial</fullName>
    </recommendedName>
    <alternativeName>
        <fullName evidence="6">Found in mitochondrial proteome protein 29</fullName>
    </alternativeName>
</protein>
<evidence type="ECO:0000313" key="8">
    <source>
        <dbReference type="Proteomes" id="UP000001745"/>
    </source>
</evidence>
<dbReference type="InParanoid" id="B8M7N7"/>
<dbReference type="FunCoup" id="B8M7N7">
    <property type="interactions" value="16"/>
</dbReference>
<dbReference type="EMBL" id="EQ962654">
    <property type="protein sequence ID" value="EED19590.1"/>
    <property type="molecule type" value="Genomic_DNA"/>
</dbReference>
<gene>
    <name evidence="7" type="ORF">TSTA_028720</name>
</gene>
<reference evidence="8" key="1">
    <citation type="journal article" date="2015" name="Genome Announc.">
        <title>Genome sequence of the AIDS-associated pathogen Penicillium marneffei (ATCC18224) and its near taxonomic relative Talaromyces stipitatus (ATCC10500).</title>
        <authorList>
            <person name="Nierman W.C."/>
            <person name="Fedorova-Abrams N.D."/>
            <person name="Andrianopoulos A."/>
        </authorList>
    </citation>
    <scope>NUCLEOTIDE SEQUENCE [LARGE SCALE GENOMIC DNA]</scope>
    <source>
        <strain evidence="8">ATCC 10500 / CBS 375.48 / QM 6759 / NRRL 1006</strain>
    </source>
</reference>
<evidence type="ECO:0000256" key="3">
    <source>
        <dbReference type="ARBA" id="ARBA00016197"/>
    </source>
</evidence>
<dbReference type="PANTHER" id="PTHR36091:SF1">
    <property type="entry name" value="ALTERED INHERITANCE OF MITOCHONDRIA PROTEIN 9, MITOCHONDRIAL"/>
    <property type="match status" value="1"/>
</dbReference>
<dbReference type="AlphaFoldDB" id="B8M7N7"/>
<evidence type="ECO:0000256" key="6">
    <source>
        <dbReference type="ARBA" id="ARBA00031849"/>
    </source>
</evidence>
<dbReference type="PANTHER" id="PTHR36091">
    <property type="entry name" value="ALTERED INHERITANCE OF MITOCHONDRIA PROTEIN 9, MITOCHONDRIAL"/>
    <property type="match status" value="1"/>
</dbReference>
<dbReference type="InterPro" id="IPR051035">
    <property type="entry name" value="Mito_inheritance_9"/>
</dbReference>
<dbReference type="InterPro" id="IPR011009">
    <property type="entry name" value="Kinase-like_dom_sf"/>
</dbReference>
<evidence type="ECO:0000313" key="7">
    <source>
        <dbReference type="EMBL" id="EED19590.1"/>
    </source>
</evidence>
<dbReference type="OrthoDB" id="2831558at2759"/>
<evidence type="ECO:0000256" key="1">
    <source>
        <dbReference type="ARBA" id="ARBA00004173"/>
    </source>
</evidence>
<evidence type="ECO:0000256" key="2">
    <source>
        <dbReference type="ARBA" id="ARBA00005543"/>
    </source>
</evidence>
<dbReference type="OMA" id="DWQSACV"/>
<keyword evidence="4" id="KW-0809">Transit peptide</keyword>
<name>B8M7N7_TALSN</name>
<dbReference type="PhylomeDB" id="B8M7N7"/>
<accession>B8M7N7</accession>
<dbReference type="eggNOG" id="ENOG502RM85">
    <property type="taxonomic scope" value="Eukaryota"/>
</dbReference>
<dbReference type="GeneID" id="8098991"/>
<dbReference type="HOGENOM" id="CLU_019189_13_1_1"/>
<organism evidence="7 8">
    <name type="scientific">Talaromyces stipitatus (strain ATCC 10500 / CBS 375.48 / QM 6759 / NRRL 1006)</name>
    <name type="common">Penicillium stipitatum</name>
    <dbReference type="NCBI Taxonomy" id="441959"/>
    <lineage>
        <taxon>Eukaryota</taxon>
        <taxon>Fungi</taxon>
        <taxon>Dikarya</taxon>
        <taxon>Ascomycota</taxon>
        <taxon>Pezizomycotina</taxon>
        <taxon>Eurotiomycetes</taxon>
        <taxon>Eurotiomycetidae</taxon>
        <taxon>Eurotiales</taxon>
        <taxon>Trichocomaceae</taxon>
        <taxon>Talaromyces</taxon>
        <taxon>Talaromyces sect. Talaromyces</taxon>
    </lineage>
</organism>
<evidence type="ECO:0000256" key="5">
    <source>
        <dbReference type="ARBA" id="ARBA00023128"/>
    </source>
</evidence>
<dbReference type="VEuPathDB" id="FungiDB:TSTA_028720"/>
<sequence>MSNYFAATLCTSRQVPVRARWRPFYMCSRRLSTTSNPALFRLLEDGTEQPITEDDLFRYQRHRWLRNDAKEQDVRYRPFNLAALIERALKAKRGRIDGQKCIKILKLVEGDHNKVFLLTMSDGDELIARLPNPNAGSNYFTVASEVATRRFIKSTCNVPMPTVWDWDFRGRNTVGADWIIEAKAAGEPLRNHWFNMSRRAQLKIVEQVVHLESELTRLKFSSHGSLYMERWLSTKRLFCTKLSSPNAILNRDDALKLRSKQFYGQYAIGSSTDRKLYRGPGDLSKQFRGPFTDLLHYAKALSRNERRYMLNSPWAKENYITSMKIQQDPSEYVKLILKYAALQEQLIQPEFENDPCTISHPNLSLDNIFIDPKTEKIASLTGWQSTVVSPPLLKRPYPPFLDSEFQTISDDRMQPLPKERYRELVKESDPLRYERIFSDPQEYELLIGPISNIFGAWNRRGLFDLRESLIATRKSKKVSTESIPKLGQFSPQELQNHAKEKYARQELDLLFNMIQSVQENVQIPRDGRVRSEEFERAQELSEEYRQQYLSLAEGDENRKALHEKTWPFDSPSEGDVETDPSDTFQLRKHLREPRLIRRIFVN</sequence>
<keyword evidence="8" id="KW-1185">Reference proteome</keyword>
<evidence type="ECO:0000256" key="4">
    <source>
        <dbReference type="ARBA" id="ARBA00022946"/>
    </source>
</evidence>
<proteinExistence type="inferred from homology"/>
<keyword evidence="5" id="KW-0496">Mitochondrion</keyword>
<dbReference type="GO" id="GO:0005739">
    <property type="term" value="C:mitochondrion"/>
    <property type="evidence" value="ECO:0007669"/>
    <property type="project" value="UniProtKB-SubCell"/>
</dbReference>
<dbReference type="SUPFAM" id="SSF56112">
    <property type="entry name" value="Protein kinase-like (PK-like)"/>
    <property type="match status" value="1"/>
</dbReference>
<dbReference type="RefSeq" id="XP_002480024.1">
    <property type="nucleotide sequence ID" value="XM_002479979.1"/>
</dbReference>